<keyword evidence="3" id="KW-1185">Reference proteome</keyword>
<dbReference type="Pfam" id="PF13576">
    <property type="entry name" value="Pentapeptide_3"/>
    <property type="match status" value="1"/>
</dbReference>
<dbReference type="AlphaFoldDB" id="A0A1C6UZ38"/>
<reference evidence="2 3" key="1">
    <citation type="submission" date="2016-06" db="EMBL/GenBank/DDBJ databases">
        <authorList>
            <person name="Kjaerup R.B."/>
            <person name="Dalgaard T.S."/>
            <person name="Juul-Madsen H.R."/>
        </authorList>
    </citation>
    <scope>NUCLEOTIDE SEQUENCE [LARGE SCALE GENOMIC DNA]</scope>
    <source>
        <strain evidence="2 3">DSM 45577</strain>
    </source>
</reference>
<organism evidence="2 3">
    <name type="scientific">Micromonospora yangpuensis</name>
    <dbReference type="NCBI Taxonomy" id="683228"/>
    <lineage>
        <taxon>Bacteria</taxon>
        <taxon>Bacillati</taxon>
        <taxon>Actinomycetota</taxon>
        <taxon>Actinomycetes</taxon>
        <taxon>Micromonosporales</taxon>
        <taxon>Micromonosporaceae</taxon>
        <taxon>Micromonospora</taxon>
    </lineage>
</organism>
<accession>A0A1C6UZ38</accession>
<dbReference type="InterPro" id="IPR001646">
    <property type="entry name" value="5peptide_repeat"/>
</dbReference>
<protein>
    <submittedName>
        <fullName evidence="2">Pentapeptide repeat-containing protein</fullName>
    </submittedName>
</protein>
<feature type="region of interest" description="Disordered" evidence="1">
    <location>
        <begin position="105"/>
        <end position="132"/>
    </location>
</feature>
<name>A0A1C6UZ38_9ACTN</name>
<dbReference type="EMBL" id="FMIA01000002">
    <property type="protein sequence ID" value="SCL59328.1"/>
    <property type="molecule type" value="Genomic_DNA"/>
</dbReference>
<dbReference type="RefSeq" id="WP_091440934.1">
    <property type="nucleotide sequence ID" value="NZ_BMMJ01000002.1"/>
</dbReference>
<sequence>MERTGRTDELRVMPWWLALVGLLVALGAGWLVLDLLLAEADRAAAPDTRAGLRIDAIRTGLTVVVGTGGGMAFLLAARRQWLTEGAQRHQETVAAHDRAHRDRVQTHAEAVAEATGRQQESQADTAEHDATERPRFGRALAMDHVEFFGYAGFRLVGFADLALFRWAVFGRDAHFERASFDGPANFERASFDGPANFGRARFGRAPLRRRGSARRVTRVGPVGLVRLAWSPSGRLPRTR</sequence>
<evidence type="ECO:0000313" key="3">
    <source>
        <dbReference type="Proteomes" id="UP000198937"/>
    </source>
</evidence>
<gene>
    <name evidence="2" type="ORF">GA0070617_4072</name>
</gene>
<dbReference type="STRING" id="683228.GA0070617_4072"/>
<evidence type="ECO:0000256" key="1">
    <source>
        <dbReference type="SAM" id="MobiDB-lite"/>
    </source>
</evidence>
<dbReference type="Proteomes" id="UP000198937">
    <property type="component" value="Unassembled WGS sequence"/>
</dbReference>
<proteinExistence type="predicted"/>
<evidence type="ECO:0000313" key="2">
    <source>
        <dbReference type="EMBL" id="SCL59328.1"/>
    </source>
</evidence>